<dbReference type="GO" id="GO:0003824">
    <property type="term" value="F:catalytic activity"/>
    <property type="evidence" value="ECO:0007669"/>
    <property type="project" value="InterPro"/>
</dbReference>
<dbReference type="InterPro" id="IPR005135">
    <property type="entry name" value="Endo/exonuclease/phosphatase"/>
</dbReference>
<protein>
    <recommendedName>
        <fullName evidence="1">Endonuclease/exonuclease/phosphatase domain-containing protein</fullName>
    </recommendedName>
</protein>
<dbReference type="Proteomes" id="UP000649829">
    <property type="component" value="Unassembled WGS sequence"/>
</dbReference>
<feature type="domain" description="Endonuclease/exonuclease/phosphatase" evidence="1">
    <location>
        <begin position="13"/>
        <end position="100"/>
    </location>
</feature>
<name>A0A917T7J2_9RHOB</name>
<gene>
    <name evidence="2" type="ORF">GCM10011534_39260</name>
</gene>
<reference evidence="2" key="2">
    <citation type="submission" date="2020-09" db="EMBL/GenBank/DDBJ databases">
        <authorList>
            <person name="Sun Q."/>
            <person name="Zhou Y."/>
        </authorList>
    </citation>
    <scope>NUCLEOTIDE SEQUENCE</scope>
    <source>
        <strain evidence="2">CGMCC 1.6293</strain>
    </source>
</reference>
<dbReference type="RefSeq" id="WP_028288525.1">
    <property type="nucleotide sequence ID" value="NZ_BMLF01000005.1"/>
</dbReference>
<dbReference type="InterPro" id="IPR036691">
    <property type="entry name" value="Endo/exonu/phosph_ase_sf"/>
</dbReference>
<reference evidence="2" key="1">
    <citation type="journal article" date="2014" name="Int. J. Syst. Evol. Microbiol.">
        <title>Complete genome sequence of Corynebacterium casei LMG S-19264T (=DSM 44701T), isolated from a smear-ripened cheese.</title>
        <authorList>
            <consortium name="US DOE Joint Genome Institute (JGI-PGF)"/>
            <person name="Walter F."/>
            <person name="Albersmeier A."/>
            <person name="Kalinowski J."/>
            <person name="Ruckert C."/>
        </authorList>
    </citation>
    <scope>NUCLEOTIDE SEQUENCE</scope>
    <source>
        <strain evidence="2">CGMCC 1.6293</strain>
    </source>
</reference>
<accession>A0A917T7J2</accession>
<dbReference type="Gene3D" id="3.60.10.10">
    <property type="entry name" value="Endonuclease/exonuclease/phosphatase"/>
    <property type="match status" value="1"/>
</dbReference>
<sequence length="147" mass="15967">MPTIGLAEPFTVASWNIANLGAPGSELRGFDRDADDYTRIREIISSIDADVVAFQEIGSVAALEAVLPDGYSFRFEIHCYENAQKCAADADDIYNAIAIRDTFAHGFFQIDELAVPHQNECGAPARPVRGGVGVDLSVDATWCRRST</sequence>
<dbReference type="AlphaFoldDB" id="A0A917T7J2"/>
<comment type="caution">
    <text evidence="2">The sequence shown here is derived from an EMBL/GenBank/DDBJ whole genome shotgun (WGS) entry which is preliminary data.</text>
</comment>
<dbReference type="Pfam" id="PF03372">
    <property type="entry name" value="Exo_endo_phos"/>
    <property type="match status" value="1"/>
</dbReference>
<evidence type="ECO:0000313" key="2">
    <source>
        <dbReference type="EMBL" id="GGM13353.1"/>
    </source>
</evidence>
<dbReference type="SUPFAM" id="SSF56219">
    <property type="entry name" value="DNase I-like"/>
    <property type="match status" value="1"/>
</dbReference>
<keyword evidence="3" id="KW-1185">Reference proteome</keyword>
<organism evidence="2 3">
    <name type="scientific">Pseudooceanicola nanhaiensis</name>
    <dbReference type="NCBI Taxonomy" id="375761"/>
    <lineage>
        <taxon>Bacteria</taxon>
        <taxon>Pseudomonadati</taxon>
        <taxon>Pseudomonadota</taxon>
        <taxon>Alphaproteobacteria</taxon>
        <taxon>Rhodobacterales</taxon>
        <taxon>Paracoccaceae</taxon>
        <taxon>Pseudooceanicola</taxon>
    </lineage>
</organism>
<dbReference type="EMBL" id="BMLF01000005">
    <property type="protein sequence ID" value="GGM13353.1"/>
    <property type="molecule type" value="Genomic_DNA"/>
</dbReference>
<proteinExistence type="predicted"/>
<evidence type="ECO:0000313" key="3">
    <source>
        <dbReference type="Proteomes" id="UP000649829"/>
    </source>
</evidence>
<evidence type="ECO:0000259" key="1">
    <source>
        <dbReference type="Pfam" id="PF03372"/>
    </source>
</evidence>